<keyword evidence="9" id="KW-0813">Transport</keyword>
<comment type="similarity">
    <text evidence="2 9">Belongs to the dynein light chain family.</text>
</comment>
<dbReference type="GO" id="GO:0005874">
    <property type="term" value="C:microtubule"/>
    <property type="evidence" value="ECO:0007669"/>
    <property type="project" value="UniProtKB-KW"/>
</dbReference>
<dbReference type="STRING" id="269621.A0A238FUK1"/>
<dbReference type="SMART" id="SM01375">
    <property type="entry name" value="Dynein_light"/>
    <property type="match status" value="1"/>
</dbReference>
<keyword evidence="7 9" id="KW-0206">Cytoskeleton</keyword>
<evidence type="ECO:0000256" key="7">
    <source>
        <dbReference type="ARBA" id="ARBA00023212"/>
    </source>
</evidence>
<dbReference type="GO" id="GO:0043935">
    <property type="term" value="P:sexual sporulation resulting in formation of a cellular spore"/>
    <property type="evidence" value="ECO:0007669"/>
    <property type="project" value="UniProtKB-ARBA"/>
</dbReference>
<keyword evidence="4 9" id="KW-0493">Microtubule</keyword>
<evidence type="ECO:0000313" key="10">
    <source>
        <dbReference type="EMBL" id="SCV74898.1"/>
    </source>
</evidence>
<dbReference type="EMBL" id="FMSP01000024">
    <property type="protein sequence ID" value="SCV74898.1"/>
    <property type="molecule type" value="Genomic_DNA"/>
</dbReference>
<comment type="function">
    <text evidence="8">Acts as one of several non-catalytic accessory components of the cytoplasmic dynein complex that are thought to be involved in linking dynein to cargos and to adapter proteins that regulate dynein function. Cytoplasmic dynein 1 acts as a motor for the intracellular retrograde motility of vesicles and organelles along microtubules. May play a role in changing or maintaining the spatial distribution of cytoskeletal structures. Also a component of the nuclear pore complex.</text>
</comment>
<dbReference type="Proteomes" id="UP000198372">
    <property type="component" value="Unassembled WGS sequence"/>
</dbReference>
<evidence type="ECO:0000256" key="6">
    <source>
        <dbReference type="ARBA" id="ARBA00023175"/>
    </source>
</evidence>
<gene>
    <name evidence="10" type="ORF">BQ2448_7927</name>
</gene>
<dbReference type="Pfam" id="PF01221">
    <property type="entry name" value="Dynein_light"/>
    <property type="match status" value="1"/>
</dbReference>
<keyword evidence="3 9" id="KW-0963">Cytoplasm</keyword>
<dbReference type="FunFam" id="3.30.740.10:FF:000001">
    <property type="entry name" value="Dynein light chain"/>
    <property type="match status" value="1"/>
</dbReference>
<dbReference type="InterPro" id="IPR037177">
    <property type="entry name" value="DLC_sf"/>
</dbReference>
<evidence type="ECO:0000256" key="2">
    <source>
        <dbReference type="ARBA" id="ARBA00010156"/>
    </source>
</evidence>
<dbReference type="Gene3D" id="3.30.740.10">
    <property type="entry name" value="Protein Inhibitor Of Neuronal Nitric Oxide Synthase"/>
    <property type="match status" value="1"/>
</dbReference>
<dbReference type="GO" id="GO:0005868">
    <property type="term" value="C:cytoplasmic dynein complex"/>
    <property type="evidence" value="ECO:0007669"/>
    <property type="project" value="TreeGrafter"/>
</dbReference>
<accession>A0A238FUK1</accession>
<dbReference type="InterPro" id="IPR001372">
    <property type="entry name" value="Dynein_light_chain_typ-1/2"/>
</dbReference>
<keyword evidence="6 9" id="KW-0505">Motor protein</keyword>
<evidence type="ECO:0000256" key="9">
    <source>
        <dbReference type="RuleBase" id="RU365010"/>
    </source>
</evidence>
<dbReference type="CDD" id="cd21452">
    <property type="entry name" value="DLC-like_DYNLL1_DYNLL2"/>
    <property type="match status" value="1"/>
</dbReference>
<dbReference type="GO" id="GO:0030473">
    <property type="term" value="P:nuclear migration along microtubule"/>
    <property type="evidence" value="ECO:0007669"/>
    <property type="project" value="UniProtKB-ARBA"/>
</dbReference>
<comment type="function">
    <text evidence="9">Acts as one of several non-catalytic accessory components of the cytoplasmic dynein complex that are thought to be involved in linking dynein to cargos and to adapter proteins that regulate dynein function. Cytoplasmic dynein acts as a motor for the intracellular retrograde motility of vesicles and organelles along microtubules. May play a role in changing or maintaining the spatial distribution of cytoskeletal structures.</text>
</comment>
<evidence type="ECO:0000256" key="1">
    <source>
        <dbReference type="ARBA" id="ARBA00004245"/>
    </source>
</evidence>
<evidence type="ECO:0000256" key="4">
    <source>
        <dbReference type="ARBA" id="ARBA00022701"/>
    </source>
</evidence>
<comment type="subunit">
    <text evidence="9">Cytoplasmic dynein consists of two catalytic heavy chains (HCs) and a number of non-catalytic subunits which present intermediate chains (ICs), light intermediate chains (LICs) and light chains (LCs).</text>
</comment>
<dbReference type="GO" id="GO:0045505">
    <property type="term" value="F:dynein intermediate chain binding"/>
    <property type="evidence" value="ECO:0007669"/>
    <property type="project" value="TreeGrafter"/>
</dbReference>
<comment type="subcellular location">
    <subcellularLocation>
        <location evidence="1 9">Cytoplasm</location>
        <location evidence="1 9">Cytoskeleton</location>
    </subcellularLocation>
</comment>
<organism evidence="10 11">
    <name type="scientific">Microbotryum intermedium</name>
    <dbReference type="NCBI Taxonomy" id="269621"/>
    <lineage>
        <taxon>Eukaryota</taxon>
        <taxon>Fungi</taxon>
        <taxon>Dikarya</taxon>
        <taxon>Basidiomycota</taxon>
        <taxon>Pucciniomycotina</taxon>
        <taxon>Microbotryomycetes</taxon>
        <taxon>Microbotryales</taxon>
        <taxon>Microbotryaceae</taxon>
        <taxon>Microbotryum</taxon>
    </lineage>
</organism>
<proteinExistence type="inferred from homology"/>
<protein>
    <recommendedName>
        <fullName evidence="9">Dynein light chain</fullName>
    </recommendedName>
</protein>
<dbReference type="OrthoDB" id="10033309at2759"/>
<sequence length="94" mass="10524">MADEKSTPTQATIKSADMSDEMQKVAIQTAIEALEKNEIEKDIAAYIKRDFDKRYGPTWHVVVGKSFGSFCTHESGHFVYFYLGSIAILLFKAG</sequence>
<dbReference type="SUPFAM" id="SSF54648">
    <property type="entry name" value="DLC"/>
    <property type="match status" value="1"/>
</dbReference>
<dbReference type="AlphaFoldDB" id="A0A238FUK1"/>
<keyword evidence="5 9" id="KW-0243">Dynein</keyword>
<evidence type="ECO:0000256" key="8">
    <source>
        <dbReference type="ARBA" id="ARBA00055833"/>
    </source>
</evidence>
<reference evidence="11" key="1">
    <citation type="submission" date="2016-09" db="EMBL/GenBank/DDBJ databases">
        <authorList>
            <person name="Jeantristanb JTB J.-T."/>
            <person name="Ricardo R."/>
        </authorList>
    </citation>
    <scope>NUCLEOTIDE SEQUENCE [LARGE SCALE GENOMIC DNA]</scope>
</reference>
<evidence type="ECO:0000256" key="3">
    <source>
        <dbReference type="ARBA" id="ARBA00022490"/>
    </source>
</evidence>
<dbReference type="PANTHER" id="PTHR11886">
    <property type="entry name" value="DYNEIN LIGHT CHAIN"/>
    <property type="match status" value="1"/>
</dbReference>
<dbReference type="PANTHER" id="PTHR11886:SF35">
    <property type="entry name" value="DYNEIN LIGHT CHAIN"/>
    <property type="match status" value="1"/>
</dbReference>
<evidence type="ECO:0000313" key="11">
    <source>
        <dbReference type="Proteomes" id="UP000198372"/>
    </source>
</evidence>
<evidence type="ECO:0000256" key="5">
    <source>
        <dbReference type="ARBA" id="ARBA00023017"/>
    </source>
</evidence>
<name>A0A238FUK1_9BASI</name>
<keyword evidence="11" id="KW-1185">Reference proteome</keyword>